<protein>
    <recommendedName>
        <fullName evidence="3">2-C-methyl-D-erythritol 4-phosphate cytidylyltransferase</fullName>
        <ecNumber evidence="3">2.7.7.60</ecNumber>
    </recommendedName>
    <alternativeName>
        <fullName evidence="3">4-diphosphocytidyl-2C-methyl-D-erythritol synthase</fullName>
    </alternativeName>
    <alternativeName>
        <fullName evidence="3">MEP cytidylyltransferase</fullName>
        <shortName evidence="3">MCT</shortName>
    </alternativeName>
</protein>
<dbReference type="UniPathway" id="UPA00056">
    <property type="reaction ID" value="UER00093"/>
</dbReference>
<dbReference type="EMBL" id="SNWM01000004">
    <property type="protein sequence ID" value="TDO21026.1"/>
    <property type="molecule type" value="Genomic_DNA"/>
</dbReference>
<dbReference type="GO" id="GO:0019288">
    <property type="term" value="P:isopentenyl diphosphate biosynthetic process, methylerythritol 4-phosphate pathway"/>
    <property type="evidence" value="ECO:0007669"/>
    <property type="project" value="UniProtKB-UniRule"/>
</dbReference>
<dbReference type="InterPro" id="IPR050088">
    <property type="entry name" value="IspD/TarI_cytidylyltransf_bact"/>
</dbReference>
<evidence type="ECO:0000313" key="5">
    <source>
        <dbReference type="Proteomes" id="UP000295499"/>
    </source>
</evidence>
<keyword evidence="1 3" id="KW-0808">Transferase</keyword>
<name>A0A4R6IGP7_9SPHI</name>
<dbReference type="InterPro" id="IPR001228">
    <property type="entry name" value="IspD"/>
</dbReference>
<feature type="site" description="Positions MEP for the nucleophilic attack" evidence="3">
    <location>
        <position position="206"/>
    </location>
</feature>
<dbReference type="NCBIfam" id="NF001186">
    <property type="entry name" value="PRK00155.2-3"/>
    <property type="match status" value="1"/>
</dbReference>
<gene>
    <name evidence="3" type="primary">ispD</name>
    <name evidence="4" type="ORF">CLV32_3664</name>
</gene>
<dbReference type="FunFam" id="3.90.550.10:FF:000003">
    <property type="entry name" value="2-C-methyl-D-erythritol 4-phosphate cytidylyltransferase"/>
    <property type="match status" value="1"/>
</dbReference>
<reference evidence="4 5" key="1">
    <citation type="submission" date="2019-03" db="EMBL/GenBank/DDBJ databases">
        <title>Genomic Encyclopedia of Archaeal and Bacterial Type Strains, Phase II (KMG-II): from individual species to whole genera.</title>
        <authorList>
            <person name="Goeker M."/>
        </authorList>
    </citation>
    <scope>NUCLEOTIDE SEQUENCE [LARGE SCALE GENOMIC DNA]</scope>
    <source>
        <strain evidence="4 5">DSM 19034</strain>
    </source>
</reference>
<comment type="pathway">
    <text evidence="3">Isoprenoid biosynthesis; isopentenyl diphosphate biosynthesis via DXP pathway; isopentenyl diphosphate from 1-deoxy-D-xylulose 5-phosphate: step 2/6.</text>
</comment>
<evidence type="ECO:0000256" key="1">
    <source>
        <dbReference type="ARBA" id="ARBA00022679"/>
    </source>
</evidence>
<evidence type="ECO:0000256" key="3">
    <source>
        <dbReference type="HAMAP-Rule" id="MF_00108"/>
    </source>
</evidence>
<sequence length="226" mass="25104">MKNYAIIVAGGKGSRMNSAIPKQFMVLEGKPVMMHTIETFYKSAAQPEIIVVLNIHLHHTWDELCTKYGFEIPHTLVKGGAERFHSVKNGLKLIKGKACVAIHDAVRPLVSKSLIEQSFEAAAEKGNAVTGVTPTDSVRQLDGKGKTRSLQRAELMLIQTPQTFNIELLRKAYQEPFRNEFTDDASVVEFAGYDIHIIPGERENIKITQGADLELAALYLKKKASE</sequence>
<dbReference type="PANTHER" id="PTHR32125">
    <property type="entry name" value="2-C-METHYL-D-ERYTHRITOL 4-PHOSPHATE CYTIDYLYLTRANSFERASE, CHLOROPLASTIC"/>
    <property type="match status" value="1"/>
</dbReference>
<feature type="site" description="Transition state stabilizer" evidence="3">
    <location>
        <position position="15"/>
    </location>
</feature>
<dbReference type="Pfam" id="PF01128">
    <property type="entry name" value="IspD"/>
    <property type="match status" value="1"/>
</dbReference>
<dbReference type="EC" id="2.7.7.60" evidence="3"/>
<keyword evidence="2 3" id="KW-0548">Nucleotidyltransferase</keyword>
<keyword evidence="3" id="KW-0414">Isoprene biosynthesis</keyword>
<dbReference type="InterPro" id="IPR034683">
    <property type="entry name" value="IspD/TarI"/>
</dbReference>
<dbReference type="HAMAP" id="MF_00108">
    <property type="entry name" value="IspD"/>
    <property type="match status" value="1"/>
</dbReference>
<evidence type="ECO:0000256" key="2">
    <source>
        <dbReference type="ARBA" id="ARBA00022695"/>
    </source>
</evidence>
<dbReference type="OrthoDB" id="9806837at2"/>
<comment type="function">
    <text evidence="3">Catalyzes the formation of 4-diphosphocytidyl-2-C-methyl-D-erythritol from CTP and 2-C-methyl-D-erythritol 4-phosphate (MEP).</text>
</comment>
<dbReference type="RefSeq" id="WP_133558009.1">
    <property type="nucleotide sequence ID" value="NZ_SNWM01000004.1"/>
</dbReference>
<dbReference type="SUPFAM" id="SSF53448">
    <property type="entry name" value="Nucleotide-diphospho-sugar transferases"/>
    <property type="match status" value="1"/>
</dbReference>
<evidence type="ECO:0000313" key="4">
    <source>
        <dbReference type="EMBL" id="TDO21026.1"/>
    </source>
</evidence>
<keyword evidence="5" id="KW-1185">Reference proteome</keyword>
<dbReference type="CDD" id="cd02516">
    <property type="entry name" value="CDP-ME_synthetase"/>
    <property type="match status" value="1"/>
</dbReference>
<feature type="site" description="Positions MEP for the nucleophilic attack" evidence="3">
    <location>
        <position position="152"/>
    </location>
</feature>
<dbReference type="AlphaFoldDB" id="A0A4R6IGP7"/>
<dbReference type="Proteomes" id="UP000295499">
    <property type="component" value="Unassembled WGS sequence"/>
</dbReference>
<feature type="site" description="Transition state stabilizer" evidence="3">
    <location>
        <position position="22"/>
    </location>
</feature>
<dbReference type="GO" id="GO:0050518">
    <property type="term" value="F:2-C-methyl-D-erythritol 4-phosphate cytidylyltransferase activity"/>
    <property type="evidence" value="ECO:0007669"/>
    <property type="project" value="UniProtKB-UniRule"/>
</dbReference>
<dbReference type="NCBIfam" id="TIGR00453">
    <property type="entry name" value="ispD"/>
    <property type="match status" value="1"/>
</dbReference>
<dbReference type="InterPro" id="IPR029044">
    <property type="entry name" value="Nucleotide-diphossugar_trans"/>
</dbReference>
<comment type="similarity">
    <text evidence="3">Belongs to the IspD/TarI cytidylyltransferase family. IspD subfamily.</text>
</comment>
<organism evidence="4 5">
    <name type="scientific">Pedobacter duraquae</name>
    <dbReference type="NCBI Taxonomy" id="425511"/>
    <lineage>
        <taxon>Bacteria</taxon>
        <taxon>Pseudomonadati</taxon>
        <taxon>Bacteroidota</taxon>
        <taxon>Sphingobacteriia</taxon>
        <taxon>Sphingobacteriales</taxon>
        <taxon>Sphingobacteriaceae</taxon>
        <taxon>Pedobacter</taxon>
    </lineage>
</organism>
<comment type="catalytic activity">
    <reaction evidence="3">
        <text>2-C-methyl-D-erythritol 4-phosphate + CTP + H(+) = 4-CDP-2-C-methyl-D-erythritol + diphosphate</text>
        <dbReference type="Rhea" id="RHEA:13429"/>
        <dbReference type="ChEBI" id="CHEBI:15378"/>
        <dbReference type="ChEBI" id="CHEBI:33019"/>
        <dbReference type="ChEBI" id="CHEBI:37563"/>
        <dbReference type="ChEBI" id="CHEBI:57823"/>
        <dbReference type="ChEBI" id="CHEBI:58262"/>
        <dbReference type="EC" id="2.7.7.60"/>
    </reaction>
</comment>
<proteinExistence type="inferred from homology"/>
<comment type="caution">
    <text evidence="4">The sequence shown here is derived from an EMBL/GenBank/DDBJ whole genome shotgun (WGS) entry which is preliminary data.</text>
</comment>
<dbReference type="PANTHER" id="PTHR32125:SF4">
    <property type="entry name" value="2-C-METHYL-D-ERYTHRITOL 4-PHOSPHATE CYTIDYLYLTRANSFERASE, CHLOROPLASTIC"/>
    <property type="match status" value="1"/>
</dbReference>
<dbReference type="Gene3D" id="3.90.550.10">
    <property type="entry name" value="Spore Coat Polysaccharide Biosynthesis Protein SpsA, Chain A"/>
    <property type="match status" value="1"/>
</dbReference>
<accession>A0A4R6IGP7</accession>